<gene>
    <name evidence="1" type="ORF">METZ01_LOCUS132669</name>
</gene>
<proteinExistence type="predicted"/>
<evidence type="ECO:0000313" key="1">
    <source>
        <dbReference type="EMBL" id="SVA79815.1"/>
    </source>
</evidence>
<accession>A0A381YS25</accession>
<name>A0A381YS25_9ZZZZ</name>
<dbReference type="AlphaFoldDB" id="A0A381YS25"/>
<reference evidence="1" key="1">
    <citation type="submission" date="2018-05" db="EMBL/GenBank/DDBJ databases">
        <authorList>
            <person name="Lanie J.A."/>
            <person name="Ng W.-L."/>
            <person name="Kazmierczak K.M."/>
            <person name="Andrzejewski T.M."/>
            <person name="Davidsen T.M."/>
            <person name="Wayne K.J."/>
            <person name="Tettelin H."/>
            <person name="Glass J.I."/>
            <person name="Rusch D."/>
            <person name="Podicherti R."/>
            <person name="Tsui H.-C.T."/>
            <person name="Winkler M.E."/>
        </authorList>
    </citation>
    <scope>NUCLEOTIDE SEQUENCE</scope>
</reference>
<sequence length="27" mass="3081">MGSGPVFKIIIEVTRQTDFDLNAVSRW</sequence>
<protein>
    <submittedName>
        <fullName evidence="1">Uncharacterized protein</fullName>
    </submittedName>
</protein>
<dbReference type="EMBL" id="UINC01018919">
    <property type="protein sequence ID" value="SVA79815.1"/>
    <property type="molecule type" value="Genomic_DNA"/>
</dbReference>
<organism evidence="1">
    <name type="scientific">marine metagenome</name>
    <dbReference type="NCBI Taxonomy" id="408172"/>
    <lineage>
        <taxon>unclassified sequences</taxon>
        <taxon>metagenomes</taxon>
        <taxon>ecological metagenomes</taxon>
    </lineage>
</organism>